<dbReference type="RefSeq" id="WP_071071723.1">
    <property type="nucleotide sequence ID" value="NZ_CP017755.1"/>
</dbReference>
<accession>A0ABM6FBL5</accession>
<organism evidence="4 5">
    <name type="scientific">Cupriavidus malaysiensis</name>
    <dbReference type="NCBI Taxonomy" id="367825"/>
    <lineage>
        <taxon>Bacteria</taxon>
        <taxon>Pseudomonadati</taxon>
        <taxon>Pseudomonadota</taxon>
        <taxon>Betaproteobacteria</taxon>
        <taxon>Burkholderiales</taxon>
        <taxon>Burkholderiaceae</taxon>
        <taxon>Cupriavidus</taxon>
    </lineage>
</organism>
<feature type="chain" id="PRO_5045076703" evidence="2">
    <location>
        <begin position="25"/>
        <end position="290"/>
    </location>
</feature>
<keyword evidence="1 2" id="KW-0732">Signal</keyword>
<dbReference type="SMART" id="SM00062">
    <property type="entry name" value="PBPb"/>
    <property type="match status" value="1"/>
</dbReference>
<evidence type="ECO:0000313" key="4">
    <source>
        <dbReference type="EMBL" id="AOZ09087.1"/>
    </source>
</evidence>
<evidence type="ECO:0000313" key="5">
    <source>
        <dbReference type="Proteomes" id="UP000177515"/>
    </source>
</evidence>
<evidence type="ECO:0000256" key="2">
    <source>
        <dbReference type="SAM" id="SignalP"/>
    </source>
</evidence>
<feature type="signal peptide" evidence="2">
    <location>
        <begin position="1"/>
        <end position="24"/>
    </location>
</feature>
<name>A0ABM6FBL5_9BURK</name>
<protein>
    <submittedName>
        <fullName evidence="4">ABC transporter substrate-binding protein</fullName>
    </submittedName>
</protein>
<dbReference type="Gene3D" id="3.40.190.10">
    <property type="entry name" value="Periplasmic binding protein-like II"/>
    <property type="match status" value="2"/>
</dbReference>
<reference evidence="4 5" key="1">
    <citation type="submission" date="2016-10" db="EMBL/GenBank/DDBJ databases">
        <title>Complete genome sequences of three Cupriavidus strains isolated from various Malaysian environments.</title>
        <authorList>
            <person name="Abdullah A.A.-A."/>
            <person name="Shafie N.A.H."/>
            <person name="Lau N.S."/>
        </authorList>
    </citation>
    <scope>NUCLEOTIDE SEQUENCE [LARGE SCALE GENOMIC DNA]</scope>
    <source>
        <strain evidence="4 5">USMAA1020</strain>
    </source>
</reference>
<dbReference type="PANTHER" id="PTHR35936">
    <property type="entry name" value="MEMBRANE-BOUND LYTIC MUREIN TRANSGLYCOSYLASE F"/>
    <property type="match status" value="1"/>
</dbReference>
<sequence length="290" mass="30470">MKAKATFAAAASLLAAALFNPSTAAFASADGHGGKTITIATEGAFRPYNFTNPDGSLAGYEIDYYKILCARMKVECKLVVIPFNSLIPSLLSGKVDVLMSGLSATPKRRETIAFSAPYSAVGSRFVTLKSSPLAKLPGEGSVLWLDKDAAGLQRFIAAIKPQLAGKVIGVQTASVASAFIDKYLKGVATVREYKTPEEADLDLLSGRIDITLVSMSYMQGASRKPANARLAMAGPQLSGGVFGAGASLGLRKGDTALLERFDQAIKATIAEGVTRQLSLQWIGFDTTPAP</sequence>
<evidence type="ECO:0000259" key="3">
    <source>
        <dbReference type="SMART" id="SM00062"/>
    </source>
</evidence>
<dbReference type="PANTHER" id="PTHR35936:SF17">
    <property type="entry name" value="ARGININE-BINDING EXTRACELLULAR PROTEIN ARTP"/>
    <property type="match status" value="1"/>
</dbReference>
<dbReference type="InterPro" id="IPR001638">
    <property type="entry name" value="Solute-binding_3/MltF_N"/>
</dbReference>
<keyword evidence="5" id="KW-1185">Reference proteome</keyword>
<dbReference type="SUPFAM" id="SSF53850">
    <property type="entry name" value="Periplasmic binding protein-like II"/>
    <property type="match status" value="1"/>
</dbReference>
<dbReference type="Proteomes" id="UP000177515">
    <property type="component" value="Chromosome 2"/>
</dbReference>
<dbReference type="Pfam" id="PF00497">
    <property type="entry name" value="SBP_bac_3"/>
    <property type="match status" value="1"/>
</dbReference>
<feature type="domain" description="Solute-binding protein family 3/N-terminal" evidence="3">
    <location>
        <begin position="36"/>
        <end position="285"/>
    </location>
</feature>
<gene>
    <name evidence="4" type="ORF">BKK80_24970</name>
</gene>
<proteinExistence type="predicted"/>
<dbReference type="EMBL" id="CP017755">
    <property type="protein sequence ID" value="AOZ09087.1"/>
    <property type="molecule type" value="Genomic_DNA"/>
</dbReference>
<evidence type="ECO:0000256" key="1">
    <source>
        <dbReference type="ARBA" id="ARBA00022729"/>
    </source>
</evidence>